<dbReference type="Gene3D" id="1.10.10.60">
    <property type="entry name" value="Homeodomain-like"/>
    <property type="match status" value="1"/>
</dbReference>
<dbReference type="OrthoDB" id="4214267at2"/>
<protein>
    <submittedName>
        <fullName evidence="6">TetR family transcriptional regulator</fullName>
    </submittedName>
</protein>
<keyword evidence="2 4" id="KW-0238">DNA-binding</keyword>
<evidence type="ECO:0000313" key="7">
    <source>
        <dbReference type="Proteomes" id="UP000076929"/>
    </source>
</evidence>
<reference evidence="6 7" key="1">
    <citation type="submission" date="2016-05" db="EMBL/GenBank/DDBJ databases">
        <title>Complete genome sequence of Corynebacterium crudilactis, a new Corynebacterium species isolated from raw cow's milk.</title>
        <authorList>
            <person name="Christian R."/>
            <person name="Zimmermann J."/>
            <person name="Lipski A."/>
            <person name="Kalinowski J."/>
        </authorList>
    </citation>
    <scope>NUCLEOTIDE SEQUENCE [LARGE SCALE GENOMIC DNA]</scope>
    <source>
        <strain evidence="6 7">JZ16</strain>
    </source>
</reference>
<feature type="DNA-binding region" description="H-T-H motif" evidence="4">
    <location>
        <begin position="32"/>
        <end position="51"/>
    </location>
</feature>
<dbReference type="InterPro" id="IPR050109">
    <property type="entry name" value="HTH-type_TetR-like_transc_reg"/>
</dbReference>
<dbReference type="PANTHER" id="PTHR30055">
    <property type="entry name" value="HTH-TYPE TRANSCRIPTIONAL REGULATOR RUTR"/>
    <property type="match status" value="1"/>
</dbReference>
<dbReference type="PANTHER" id="PTHR30055:SF151">
    <property type="entry name" value="TRANSCRIPTIONAL REGULATORY PROTEIN"/>
    <property type="match status" value="1"/>
</dbReference>
<dbReference type="PROSITE" id="PS50977">
    <property type="entry name" value="HTH_TETR_2"/>
    <property type="match status" value="1"/>
</dbReference>
<sequence>MNLKDMKAAETRRKFIDAAHELFLKQGYGATSMNQIAQAAGGSRANLYLHFRNKPDLMMAKMREIEPGVRAPLLKVFELEEPTFESILGWLNTMSELWKEYAMVFGAMEQAMAEDSAVADEWLAMMQRLSLSVPELAKNEERRIQFLASLMSLDRNFYFLYVRAQDANEELVKQAVARQWLTVFEKP</sequence>
<dbReference type="GO" id="GO:0000976">
    <property type="term" value="F:transcription cis-regulatory region binding"/>
    <property type="evidence" value="ECO:0007669"/>
    <property type="project" value="TreeGrafter"/>
</dbReference>
<dbReference type="PRINTS" id="PR00455">
    <property type="entry name" value="HTHTETR"/>
</dbReference>
<keyword evidence="7" id="KW-1185">Reference proteome</keyword>
<dbReference type="STRING" id="1652495.ccrud_13780"/>
<evidence type="ECO:0000256" key="1">
    <source>
        <dbReference type="ARBA" id="ARBA00023015"/>
    </source>
</evidence>
<accession>A0A172QWS3</accession>
<evidence type="ECO:0000256" key="3">
    <source>
        <dbReference type="ARBA" id="ARBA00023163"/>
    </source>
</evidence>
<dbReference type="RefSeq" id="WP_066569151.1">
    <property type="nucleotide sequence ID" value="NZ_CP015622.1"/>
</dbReference>
<dbReference type="GO" id="GO:0003700">
    <property type="term" value="F:DNA-binding transcription factor activity"/>
    <property type="evidence" value="ECO:0007669"/>
    <property type="project" value="TreeGrafter"/>
</dbReference>
<dbReference type="Proteomes" id="UP000076929">
    <property type="component" value="Chromosome"/>
</dbReference>
<dbReference type="AlphaFoldDB" id="A0A172QWS3"/>
<evidence type="ECO:0000256" key="4">
    <source>
        <dbReference type="PROSITE-ProRule" id="PRU00335"/>
    </source>
</evidence>
<organism evidence="6 7">
    <name type="scientific">Corynebacterium crudilactis</name>
    <dbReference type="NCBI Taxonomy" id="1652495"/>
    <lineage>
        <taxon>Bacteria</taxon>
        <taxon>Bacillati</taxon>
        <taxon>Actinomycetota</taxon>
        <taxon>Actinomycetes</taxon>
        <taxon>Mycobacteriales</taxon>
        <taxon>Corynebacteriaceae</taxon>
        <taxon>Corynebacterium</taxon>
    </lineage>
</organism>
<keyword evidence="1" id="KW-0805">Transcription regulation</keyword>
<evidence type="ECO:0000256" key="2">
    <source>
        <dbReference type="ARBA" id="ARBA00023125"/>
    </source>
</evidence>
<dbReference type="Pfam" id="PF00440">
    <property type="entry name" value="TetR_N"/>
    <property type="match status" value="1"/>
</dbReference>
<keyword evidence="3" id="KW-0804">Transcription</keyword>
<gene>
    <name evidence="6" type="ORF">ccrud_13780</name>
</gene>
<dbReference type="KEGG" id="ccjz:ccrud_13780"/>
<dbReference type="Gene3D" id="1.10.357.10">
    <property type="entry name" value="Tetracycline Repressor, domain 2"/>
    <property type="match status" value="1"/>
</dbReference>
<dbReference type="InterPro" id="IPR001647">
    <property type="entry name" value="HTH_TetR"/>
</dbReference>
<name>A0A172QWS3_9CORY</name>
<dbReference type="EMBL" id="CP015622">
    <property type="protein sequence ID" value="ANE05162.1"/>
    <property type="molecule type" value="Genomic_DNA"/>
</dbReference>
<dbReference type="SUPFAM" id="SSF46689">
    <property type="entry name" value="Homeodomain-like"/>
    <property type="match status" value="1"/>
</dbReference>
<dbReference type="InterPro" id="IPR009057">
    <property type="entry name" value="Homeodomain-like_sf"/>
</dbReference>
<evidence type="ECO:0000313" key="6">
    <source>
        <dbReference type="EMBL" id="ANE05162.1"/>
    </source>
</evidence>
<evidence type="ECO:0000259" key="5">
    <source>
        <dbReference type="PROSITE" id="PS50977"/>
    </source>
</evidence>
<proteinExistence type="predicted"/>
<feature type="domain" description="HTH tetR-type" evidence="5">
    <location>
        <begin position="9"/>
        <end position="69"/>
    </location>
</feature>